<reference evidence="3" key="1">
    <citation type="submission" date="2016-07" db="EMBL/GenBank/DDBJ databases">
        <authorList>
            <person name="Florea S."/>
            <person name="Webb J.S."/>
            <person name="Jaromczyk J."/>
            <person name="Schardl C.L."/>
        </authorList>
    </citation>
    <scope>NUCLEOTIDE SEQUENCE [LARGE SCALE GENOMIC DNA]</scope>
    <source>
        <strain evidence="3">CDC-D5610</strain>
    </source>
</reference>
<accession>A0A222NZE3</accession>
<feature type="compositionally biased region" description="Basic and acidic residues" evidence="1">
    <location>
        <begin position="14"/>
        <end position="33"/>
    </location>
</feature>
<dbReference type="InterPro" id="IPR010133">
    <property type="entry name" value="Bacteriocin_signal_seq"/>
</dbReference>
<gene>
    <name evidence="2" type="ORF">clem_02020</name>
</gene>
<proteinExistence type="predicted"/>
<protein>
    <submittedName>
        <fullName evidence="2">Uncharacterized protein</fullName>
    </submittedName>
</protein>
<evidence type="ECO:0000313" key="3">
    <source>
        <dbReference type="Proteomes" id="UP000201728"/>
    </source>
</evidence>
<evidence type="ECO:0000313" key="2">
    <source>
        <dbReference type="EMBL" id="ASQ44967.1"/>
    </source>
</evidence>
<dbReference type="EMBL" id="CP016397">
    <property type="protein sequence ID" value="ASQ44967.1"/>
    <property type="molecule type" value="Genomic_DNA"/>
</dbReference>
<keyword evidence="3" id="KW-1185">Reference proteome</keyword>
<evidence type="ECO:0000256" key="1">
    <source>
        <dbReference type="SAM" id="MobiDB-lite"/>
    </source>
</evidence>
<dbReference type="NCBIfam" id="TIGR01847">
    <property type="entry name" value="bacteriocin_sig"/>
    <property type="match status" value="1"/>
</dbReference>
<dbReference type="Proteomes" id="UP000201728">
    <property type="component" value="Chromosome"/>
</dbReference>
<feature type="compositionally biased region" description="Polar residues" evidence="1">
    <location>
        <begin position="37"/>
        <end position="46"/>
    </location>
</feature>
<organism evidence="2 3">
    <name type="scientific">Legionella clemsonensis</name>
    <dbReference type="NCBI Taxonomy" id="1867846"/>
    <lineage>
        <taxon>Bacteria</taxon>
        <taxon>Pseudomonadati</taxon>
        <taxon>Pseudomonadota</taxon>
        <taxon>Gammaproteobacteria</taxon>
        <taxon>Legionellales</taxon>
        <taxon>Legionellaceae</taxon>
        <taxon>Legionella</taxon>
    </lineage>
</organism>
<dbReference type="KEGG" id="lcd:clem_02020"/>
<name>A0A222NZE3_9GAMM</name>
<dbReference type="AlphaFoldDB" id="A0A222NZE3"/>
<sequence length="57" mass="6374">MKKEKASKKLNTNELEKVSGGEQRRRRPQDRLAKGPSDQNTTTNPDESVGSFTRVGD</sequence>
<feature type="region of interest" description="Disordered" evidence="1">
    <location>
        <begin position="1"/>
        <end position="57"/>
    </location>
</feature>